<name>A0A0F9F6H5_9ZZZZ</name>
<reference evidence="1" key="1">
    <citation type="journal article" date="2015" name="Nature">
        <title>Complex archaea that bridge the gap between prokaryotes and eukaryotes.</title>
        <authorList>
            <person name="Spang A."/>
            <person name="Saw J.H."/>
            <person name="Jorgensen S.L."/>
            <person name="Zaremba-Niedzwiedzka K."/>
            <person name="Martijn J."/>
            <person name="Lind A.E."/>
            <person name="van Eijk R."/>
            <person name="Schleper C."/>
            <person name="Guy L."/>
            <person name="Ettema T.J."/>
        </authorList>
    </citation>
    <scope>NUCLEOTIDE SEQUENCE</scope>
</reference>
<gene>
    <name evidence="1" type="ORF">LCGC14_2281620</name>
</gene>
<evidence type="ECO:0000313" key="1">
    <source>
        <dbReference type="EMBL" id="KKL52820.1"/>
    </source>
</evidence>
<sequence length="67" mass="7483">MKAKLEVLTKNELDVIYQTSMDMLEKIGVSIEDDELIELPMVLSRHVEKQLDVVVPKGRGVVASSDV</sequence>
<organism evidence="1">
    <name type="scientific">marine sediment metagenome</name>
    <dbReference type="NCBI Taxonomy" id="412755"/>
    <lineage>
        <taxon>unclassified sequences</taxon>
        <taxon>metagenomes</taxon>
        <taxon>ecological metagenomes</taxon>
    </lineage>
</organism>
<feature type="non-terminal residue" evidence="1">
    <location>
        <position position="67"/>
    </location>
</feature>
<dbReference type="AlphaFoldDB" id="A0A0F9F6H5"/>
<proteinExistence type="predicted"/>
<protein>
    <submittedName>
        <fullName evidence="1">Uncharacterized protein</fullName>
    </submittedName>
</protein>
<comment type="caution">
    <text evidence="1">The sequence shown here is derived from an EMBL/GenBank/DDBJ whole genome shotgun (WGS) entry which is preliminary data.</text>
</comment>
<accession>A0A0F9F6H5</accession>
<dbReference type="EMBL" id="LAZR01031755">
    <property type="protein sequence ID" value="KKL52820.1"/>
    <property type="molecule type" value="Genomic_DNA"/>
</dbReference>